<accession>A0AAV3XCG5</accession>
<dbReference type="AlphaFoldDB" id="A0AAV3XCG5"/>
<keyword evidence="2" id="KW-1185">Reference proteome</keyword>
<dbReference type="Proteomes" id="UP001050975">
    <property type="component" value="Unassembled WGS sequence"/>
</dbReference>
<evidence type="ECO:0000313" key="2">
    <source>
        <dbReference type="Proteomes" id="UP001050975"/>
    </source>
</evidence>
<organism evidence="1 2">
    <name type="scientific">Microseira wollei NIES-4236</name>
    <dbReference type="NCBI Taxonomy" id="2530354"/>
    <lineage>
        <taxon>Bacteria</taxon>
        <taxon>Bacillati</taxon>
        <taxon>Cyanobacteriota</taxon>
        <taxon>Cyanophyceae</taxon>
        <taxon>Oscillatoriophycideae</taxon>
        <taxon>Aerosakkonematales</taxon>
        <taxon>Aerosakkonemataceae</taxon>
        <taxon>Microseira</taxon>
    </lineage>
</organism>
<reference evidence="1" key="1">
    <citation type="submission" date="2019-10" db="EMBL/GenBank/DDBJ databases">
        <title>Draft genome sequece of Microseira wollei NIES-4236.</title>
        <authorList>
            <person name="Yamaguchi H."/>
            <person name="Suzuki S."/>
            <person name="Kawachi M."/>
        </authorList>
    </citation>
    <scope>NUCLEOTIDE SEQUENCE</scope>
    <source>
        <strain evidence="1">NIES-4236</strain>
    </source>
</reference>
<sequence>MNPIHTWTQGRVTIDLHQEIYEKLLSRYGNVTEFIDKLQFFNSNLAKDLDLYNISA</sequence>
<dbReference type="EMBL" id="BLAY01000077">
    <property type="protein sequence ID" value="GET39903.1"/>
    <property type="molecule type" value="Genomic_DNA"/>
</dbReference>
<evidence type="ECO:0000313" key="1">
    <source>
        <dbReference type="EMBL" id="GET39903.1"/>
    </source>
</evidence>
<gene>
    <name evidence="1" type="ORF">MiSe_46750</name>
</gene>
<name>A0AAV3XCG5_9CYAN</name>
<proteinExistence type="predicted"/>
<comment type="caution">
    <text evidence="1">The sequence shown here is derived from an EMBL/GenBank/DDBJ whole genome shotgun (WGS) entry which is preliminary data.</text>
</comment>
<dbReference type="RefSeq" id="WP_226585581.1">
    <property type="nucleotide sequence ID" value="NZ_BLAY01000077.1"/>
</dbReference>
<protein>
    <submittedName>
        <fullName evidence="1">Uncharacterized protein</fullName>
    </submittedName>
</protein>